<sequence length="167" mass="18083">MAHTWPEFPISALRRSLQARTLLRSPQLATPLPDARPPRRRSSFRSPNPSGRQLQEESTAAELAGQQGAPRRSAAAERQRRRGSAAGGHSGLRHRLHPSPLCAFTRSPFSAPGSAQAHGKSATELLRVTLKPAPSRAGLHDPRSAAPQRPPPFSSPSRRLTPSGRPR</sequence>
<dbReference type="Proteomes" id="UP000243499">
    <property type="component" value="Chromosome 9"/>
</dbReference>
<feature type="region of interest" description="Disordered" evidence="1">
    <location>
        <begin position="22"/>
        <end position="167"/>
    </location>
</feature>
<gene>
    <name evidence="2" type="ORF">PAHAL_9G494800</name>
</gene>
<feature type="compositionally biased region" description="Low complexity" evidence="1">
    <location>
        <begin position="155"/>
        <end position="167"/>
    </location>
</feature>
<accession>A0A2T8I577</accession>
<dbReference type="EMBL" id="CM008054">
    <property type="protein sequence ID" value="PVH32822.1"/>
    <property type="molecule type" value="Genomic_DNA"/>
</dbReference>
<dbReference type="AlphaFoldDB" id="A0A2T8I577"/>
<reference evidence="2" key="1">
    <citation type="submission" date="2018-04" db="EMBL/GenBank/DDBJ databases">
        <title>WGS assembly of Panicum hallii.</title>
        <authorList>
            <person name="Lovell J."/>
            <person name="Jenkins J."/>
            <person name="Lowry D."/>
            <person name="Mamidi S."/>
            <person name="Sreedasyam A."/>
            <person name="Weng X."/>
            <person name="Barry K."/>
            <person name="Bonette J."/>
            <person name="Campitelli B."/>
            <person name="Daum C."/>
            <person name="Gordon S."/>
            <person name="Gould B."/>
            <person name="Lipzen A."/>
            <person name="Macqueen A."/>
            <person name="Palacio-Mejia J."/>
            <person name="Plott C."/>
            <person name="Shakirov E."/>
            <person name="Shu S."/>
            <person name="Yoshinaga Y."/>
            <person name="Zane M."/>
            <person name="Rokhsar D."/>
            <person name="Grimwood J."/>
            <person name="Schmutz J."/>
            <person name="Juenger T."/>
        </authorList>
    </citation>
    <scope>NUCLEOTIDE SEQUENCE [LARGE SCALE GENOMIC DNA]</scope>
    <source>
        <strain evidence="2">FIL2</strain>
    </source>
</reference>
<evidence type="ECO:0000313" key="2">
    <source>
        <dbReference type="EMBL" id="PVH32822.1"/>
    </source>
</evidence>
<protein>
    <submittedName>
        <fullName evidence="2">Uncharacterized protein</fullName>
    </submittedName>
</protein>
<proteinExistence type="predicted"/>
<organism evidence="2">
    <name type="scientific">Panicum hallii</name>
    <dbReference type="NCBI Taxonomy" id="206008"/>
    <lineage>
        <taxon>Eukaryota</taxon>
        <taxon>Viridiplantae</taxon>
        <taxon>Streptophyta</taxon>
        <taxon>Embryophyta</taxon>
        <taxon>Tracheophyta</taxon>
        <taxon>Spermatophyta</taxon>
        <taxon>Magnoliopsida</taxon>
        <taxon>Liliopsida</taxon>
        <taxon>Poales</taxon>
        <taxon>Poaceae</taxon>
        <taxon>PACMAD clade</taxon>
        <taxon>Panicoideae</taxon>
        <taxon>Panicodae</taxon>
        <taxon>Paniceae</taxon>
        <taxon>Panicinae</taxon>
        <taxon>Panicum</taxon>
        <taxon>Panicum sect. Panicum</taxon>
    </lineage>
</organism>
<name>A0A2T8I577_9POAL</name>
<dbReference type="Gramene" id="PVH32822">
    <property type="protein sequence ID" value="PVH32822"/>
    <property type="gene ID" value="PAHAL_9G494800"/>
</dbReference>
<evidence type="ECO:0000256" key="1">
    <source>
        <dbReference type="SAM" id="MobiDB-lite"/>
    </source>
</evidence>